<keyword evidence="2" id="KW-1185">Reference proteome</keyword>
<sequence>MDKYSKNDLYCSLSHFCDREACFGL</sequence>
<dbReference type="EMBL" id="OPYN01000191">
    <property type="protein sequence ID" value="SPO62994.1"/>
    <property type="molecule type" value="Genomic_DNA"/>
</dbReference>
<evidence type="ECO:0000313" key="2">
    <source>
        <dbReference type="Proteomes" id="UP000294335"/>
    </source>
</evidence>
<comment type="caution">
    <text evidence="1">The sequence shown here is derived from an EMBL/GenBank/DDBJ whole genome shotgun (WGS) entry which is preliminary data.</text>
</comment>
<name>A0AAQ1PEK8_9PSED</name>
<protein>
    <submittedName>
        <fullName evidence="1">Uncharacterized protein</fullName>
    </submittedName>
</protein>
<gene>
    <name evidence="1" type="ORF">JV551A3_V1_1910002</name>
</gene>
<reference evidence="1 2" key="1">
    <citation type="submission" date="2018-02" db="EMBL/GenBank/DDBJ databases">
        <authorList>
            <person name="Dubost A."/>
        </authorList>
    </citation>
    <scope>NUCLEOTIDE SEQUENCE [LARGE SCALE GENOMIC DNA]</scope>
    <source>
        <strain evidence="2">JV551A3</strain>
    </source>
</reference>
<proteinExistence type="predicted"/>
<evidence type="ECO:0000313" key="1">
    <source>
        <dbReference type="EMBL" id="SPO62994.1"/>
    </source>
</evidence>
<accession>A0AAQ1PEK8</accession>
<dbReference type="Proteomes" id="UP000294335">
    <property type="component" value="Unassembled WGS sequence"/>
</dbReference>
<dbReference type="AlphaFoldDB" id="A0AAQ1PEK8"/>
<organism evidence="1 2">
    <name type="scientific">Pseudomonas inefficax</name>
    <dbReference type="NCBI Taxonomy" id="2078786"/>
    <lineage>
        <taxon>Bacteria</taxon>
        <taxon>Pseudomonadati</taxon>
        <taxon>Pseudomonadota</taxon>
        <taxon>Gammaproteobacteria</taxon>
        <taxon>Pseudomonadales</taxon>
        <taxon>Pseudomonadaceae</taxon>
        <taxon>Pseudomonas</taxon>
    </lineage>
</organism>